<proteinExistence type="predicted"/>
<dbReference type="PANTHER" id="PTHR45649:SF26">
    <property type="entry name" value="OS04G0435100 PROTEIN"/>
    <property type="match status" value="1"/>
</dbReference>
<evidence type="ECO:0000256" key="5">
    <source>
        <dbReference type="ARBA" id="ARBA00023136"/>
    </source>
</evidence>
<comment type="subcellular location">
    <subcellularLocation>
        <location evidence="1">Membrane</location>
        <topology evidence="1">Multi-pass membrane protein</topology>
    </subcellularLocation>
</comment>
<feature type="transmembrane region" description="Helical" evidence="6">
    <location>
        <begin position="268"/>
        <end position="290"/>
    </location>
</feature>
<feature type="transmembrane region" description="Helical" evidence="6">
    <location>
        <begin position="114"/>
        <end position="137"/>
    </location>
</feature>
<dbReference type="Proteomes" id="UP000730482">
    <property type="component" value="Unassembled WGS sequence"/>
</dbReference>
<name>A0ABS5L5S6_9ACTN</name>
<comment type="caution">
    <text evidence="7">The sequence shown here is derived from an EMBL/GenBank/DDBJ whole genome shotgun (WGS) entry which is preliminary data.</text>
</comment>
<feature type="transmembrane region" description="Helical" evidence="6">
    <location>
        <begin position="189"/>
        <end position="208"/>
    </location>
</feature>
<dbReference type="EMBL" id="JAAFYZ010000277">
    <property type="protein sequence ID" value="MBS2553696.1"/>
    <property type="molecule type" value="Genomic_DNA"/>
</dbReference>
<feature type="transmembrane region" description="Helical" evidence="6">
    <location>
        <begin position="228"/>
        <end position="247"/>
    </location>
</feature>
<gene>
    <name evidence="7" type="ORF">KGQ19_43275</name>
</gene>
<feature type="transmembrane region" description="Helical" evidence="6">
    <location>
        <begin position="374"/>
        <end position="392"/>
    </location>
</feature>
<feature type="transmembrane region" description="Helical" evidence="6">
    <location>
        <begin position="443"/>
        <end position="465"/>
    </location>
</feature>
<reference evidence="7 8" key="1">
    <citation type="submission" date="2020-02" db="EMBL/GenBank/DDBJ databases">
        <title>Acidophilic actinobacteria isolated from forest soil.</title>
        <authorList>
            <person name="Golinska P."/>
        </authorList>
    </citation>
    <scope>NUCLEOTIDE SEQUENCE [LARGE SCALE GENOMIC DNA]</scope>
    <source>
        <strain evidence="7 8">NL8</strain>
    </source>
</reference>
<feature type="transmembrane region" description="Helical" evidence="6">
    <location>
        <begin position="157"/>
        <end position="177"/>
    </location>
</feature>
<evidence type="ECO:0000256" key="2">
    <source>
        <dbReference type="ARBA" id="ARBA00022448"/>
    </source>
</evidence>
<keyword evidence="8" id="KW-1185">Reference proteome</keyword>
<keyword evidence="4 6" id="KW-1133">Transmembrane helix</keyword>
<dbReference type="Gene3D" id="1.20.1740.10">
    <property type="entry name" value="Amino acid/polyamine transporter I"/>
    <property type="match status" value="1"/>
</dbReference>
<keyword evidence="3 6" id="KW-0812">Transmembrane</keyword>
<keyword evidence="2" id="KW-0813">Transport</keyword>
<evidence type="ECO:0000256" key="4">
    <source>
        <dbReference type="ARBA" id="ARBA00022989"/>
    </source>
</evidence>
<evidence type="ECO:0000313" key="8">
    <source>
        <dbReference type="Proteomes" id="UP000730482"/>
    </source>
</evidence>
<keyword evidence="5 6" id="KW-0472">Membrane</keyword>
<organism evidence="7 8">
    <name type="scientific">Catenulispora pinistramenti</name>
    <dbReference type="NCBI Taxonomy" id="2705254"/>
    <lineage>
        <taxon>Bacteria</taxon>
        <taxon>Bacillati</taxon>
        <taxon>Actinomycetota</taxon>
        <taxon>Actinomycetes</taxon>
        <taxon>Catenulisporales</taxon>
        <taxon>Catenulisporaceae</taxon>
        <taxon>Catenulispora</taxon>
    </lineage>
</organism>
<dbReference type="InterPro" id="IPR002293">
    <property type="entry name" value="AA/rel_permease1"/>
</dbReference>
<feature type="transmembrane region" description="Helical" evidence="6">
    <location>
        <begin position="328"/>
        <end position="353"/>
    </location>
</feature>
<dbReference type="RefSeq" id="WP_212020505.1">
    <property type="nucleotide sequence ID" value="NZ_JAAFYZ010000277.1"/>
</dbReference>
<evidence type="ECO:0000256" key="1">
    <source>
        <dbReference type="ARBA" id="ARBA00004141"/>
    </source>
</evidence>
<evidence type="ECO:0000313" key="7">
    <source>
        <dbReference type="EMBL" id="MBS2553696.1"/>
    </source>
</evidence>
<feature type="transmembrane region" description="Helical" evidence="6">
    <location>
        <begin position="471"/>
        <end position="492"/>
    </location>
</feature>
<dbReference type="Pfam" id="PF13520">
    <property type="entry name" value="AA_permease_2"/>
    <property type="match status" value="1"/>
</dbReference>
<evidence type="ECO:0000256" key="6">
    <source>
        <dbReference type="SAM" id="Phobius"/>
    </source>
</evidence>
<dbReference type="PROSITE" id="PS00218">
    <property type="entry name" value="AMINO_ACID_PERMEASE_1"/>
    <property type="match status" value="1"/>
</dbReference>
<protein>
    <submittedName>
        <fullName evidence="7">Amino acid permease</fullName>
    </submittedName>
</protein>
<feature type="transmembrane region" description="Helical" evidence="6">
    <location>
        <begin position="43"/>
        <end position="65"/>
    </location>
</feature>
<evidence type="ECO:0000256" key="3">
    <source>
        <dbReference type="ARBA" id="ARBA00022692"/>
    </source>
</evidence>
<dbReference type="PANTHER" id="PTHR45649">
    <property type="entry name" value="AMINO-ACID PERMEASE BAT1"/>
    <property type="match status" value="1"/>
</dbReference>
<accession>A0ABS5L5S6</accession>
<feature type="transmembrane region" description="Helical" evidence="6">
    <location>
        <begin position="71"/>
        <end position="93"/>
    </location>
</feature>
<dbReference type="InterPro" id="IPR004840">
    <property type="entry name" value="Amino_acid_permease_CS"/>
</dbReference>
<sequence>MTESSVTSAIPAPNEADSADAAQLRAIGYEPVLSRKMSGFGNFAISFSIISILSGCMTLFGFGMATGGPAVMVWGWIGVTIAVLLIGLSLAEVTSVYPTSGALFFMAHRLGGKGWGWITGWLNMLGLFGVIAGIDYGAAEFIGAFTGMAFGWTPDKYGLVAIFAGVLLLHGILNTFGVRVLDLFNRVSVWWHLLGVAFIVAVLFLVPSHHQSASFVFTHYANTTGFKSAIYVSAIGLLLTGYTLTGYDASAHMSEETSQASTLAPKGIVRSIWVSGIAGLVLIVAFLFAIQGGSGQYNTESAGSGYGGAVTAPSIIMLDALGQHWAEVLTLVIIVAQLCCGLAAIGSAARMVFAFSRDGALPGSPTWRKVNRSAVPTNAMWLVVVVAFLLALPSLWTIQAYGAVTAIASIGLAPAYVIPGFLRARQGKNFKPGAWSLGKWGPLVGYTASVWVVIEVVLFCLPQASPVTTLSFNYAPIALAVAMLLSGVWWLVRGRASYAPPAGAVESEQFADLDVI</sequence>
<dbReference type="PIRSF" id="PIRSF006060">
    <property type="entry name" value="AA_transporter"/>
    <property type="match status" value="1"/>
</dbReference>
<feature type="transmembrane region" description="Helical" evidence="6">
    <location>
        <begin position="398"/>
        <end position="422"/>
    </location>
</feature>